<dbReference type="AlphaFoldDB" id="A0A7L6N0N0"/>
<keyword evidence="2" id="KW-1133">Transmembrane helix</keyword>
<dbReference type="Proteomes" id="UP000512167">
    <property type="component" value="Chromosome"/>
</dbReference>
<protein>
    <submittedName>
        <fullName evidence="3">Uncharacterized protein</fullName>
    </submittedName>
</protein>
<feature type="coiled-coil region" evidence="1">
    <location>
        <begin position="62"/>
        <end position="96"/>
    </location>
</feature>
<name>A0A7L6N0N0_9MOLU</name>
<keyword evidence="1" id="KW-0175">Coiled coil</keyword>
<sequence>MKKYSWLYDLLLIILYIGVSCLVVINFCSNSYKISSEDVILVLILVTLTLSNKFNNFSIGKLFTISNTLEDKMNENKELRAENINLRNNLHNQNLQMMNVSFPSVAKNPVESATEEEIKEKDEFFEQLEEDIADNEFEEDK</sequence>
<proteinExistence type="predicted"/>
<reference evidence="3 4" key="1">
    <citation type="submission" date="2020-04" db="EMBL/GenBank/DDBJ databases">
        <authorList>
            <person name="Zheng R.K."/>
            <person name="Sun C.M."/>
        </authorList>
    </citation>
    <scope>NUCLEOTIDE SEQUENCE [LARGE SCALE GENOMIC DNA]</scope>
    <source>
        <strain evidence="4">zrk29</strain>
    </source>
</reference>
<evidence type="ECO:0000256" key="2">
    <source>
        <dbReference type="SAM" id="Phobius"/>
    </source>
</evidence>
<evidence type="ECO:0000313" key="4">
    <source>
        <dbReference type="Proteomes" id="UP000512167"/>
    </source>
</evidence>
<accession>A0A7L6N0N0</accession>
<dbReference type="PROSITE" id="PS51257">
    <property type="entry name" value="PROKAR_LIPOPROTEIN"/>
    <property type="match status" value="1"/>
</dbReference>
<dbReference type="EMBL" id="CP051151">
    <property type="protein sequence ID" value="QLY39810.1"/>
    <property type="molecule type" value="Genomic_DNA"/>
</dbReference>
<keyword evidence="4" id="KW-1185">Reference proteome</keyword>
<gene>
    <name evidence="3" type="ORF">HF295_02615</name>
</gene>
<dbReference type="KEGG" id="tbk:HF295_02615"/>
<evidence type="ECO:0000313" key="3">
    <source>
        <dbReference type="EMBL" id="QLY39810.1"/>
    </source>
</evidence>
<evidence type="ECO:0000256" key="1">
    <source>
        <dbReference type="SAM" id="Coils"/>
    </source>
</evidence>
<keyword evidence="2" id="KW-0472">Membrane</keyword>
<organism evidence="3 4">
    <name type="scientific">Hujiaoplasma nucleasis</name>
    <dbReference type="NCBI Taxonomy" id="2725268"/>
    <lineage>
        <taxon>Bacteria</taxon>
        <taxon>Bacillati</taxon>
        <taxon>Mycoplasmatota</taxon>
        <taxon>Mollicutes</taxon>
        <taxon>Candidatus Izemoplasmatales</taxon>
        <taxon>Hujiaoplasmataceae</taxon>
        <taxon>Hujiaoplasma</taxon>
    </lineage>
</organism>
<dbReference type="RefSeq" id="WP_312032294.1">
    <property type="nucleotide sequence ID" value="NZ_CP051151.1"/>
</dbReference>
<feature type="transmembrane region" description="Helical" evidence="2">
    <location>
        <begin position="7"/>
        <end position="27"/>
    </location>
</feature>
<keyword evidence="2" id="KW-0812">Transmembrane</keyword>